<feature type="compositionally biased region" description="Basic and acidic residues" evidence="2">
    <location>
        <begin position="263"/>
        <end position="274"/>
    </location>
</feature>
<accession>A0A8J1T7M9</accession>
<dbReference type="OrthoDB" id="8172509at2759"/>
<evidence type="ECO:0000256" key="2">
    <source>
        <dbReference type="SAM" id="MobiDB-lite"/>
    </source>
</evidence>
<dbReference type="GO" id="GO:0031625">
    <property type="term" value="F:ubiquitin protein ligase binding"/>
    <property type="evidence" value="ECO:0007669"/>
    <property type="project" value="InterPro"/>
</dbReference>
<gene>
    <name evidence="3" type="ORF">OFUS_LOCUS10075</name>
</gene>
<dbReference type="InterPro" id="IPR016159">
    <property type="entry name" value="Cullin_repeat-like_dom_sf"/>
</dbReference>
<comment type="similarity">
    <text evidence="1">Belongs to the cullin family.</text>
</comment>
<evidence type="ECO:0000313" key="3">
    <source>
        <dbReference type="EMBL" id="CAH1783769.1"/>
    </source>
</evidence>
<dbReference type="Gene3D" id="1.20.1310.10">
    <property type="entry name" value="Cullin Repeats"/>
    <property type="match status" value="1"/>
</dbReference>
<feature type="compositionally biased region" description="Acidic residues" evidence="2">
    <location>
        <begin position="1"/>
        <end position="10"/>
    </location>
</feature>
<comment type="caution">
    <text evidence="3">The sequence shown here is derived from an EMBL/GenBank/DDBJ whole genome shotgun (WGS) entry which is preliminary data.</text>
</comment>
<dbReference type="GO" id="GO:0019901">
    <property type="term" value="F:protein kinase binding"/>
    <property type="evidence" value="ECO:0007669"/>
    <property type="project" value="TreeGrafter"/>
</dbReference>
<dbReference type="GO" id="GO:0006511">
    <property type="term" value="P:ubiquitin-dependent protein catabolic process"/>
    <property type="evidence" value="ECO:0007669"/>
    <property type="project" value="InterPro"/>
</dbReference>
<name>A0A8J1T7M9_OWEFU</name>
<organism evidence="3 4">
    <name type="scientific">Owenia fusiformis</name>
    <name type="common">Polychaete worm</name>
    <dbReference type="NCBI Taxonomy" id="6347"/>
    <lineage>
        <taxon>Eukaryota</taxon>
        <taxon>Metazoa</taxon>
        <taxon>Spiralia</taxon>
        <taxon>Lophotrochozoa</taxon>
        <taxon>Annelida</taxon>
        <taxon>Polychaeta</taxon>
        <taxon>Sedentaria</taxon>
        <taxon>Canalipalpata</taxon>
        <taxon>Sabellida</taxon>
        <taxon>Oweniida</taxon>
        <taxon>Oweniidae</taxon>
        <taxon>Owenia</taxon>
    </lineage>
</organism>
<dbReference type="InterPro" id="IPR042652">
    <property type="entry name" value="CACUL1"/>
</dbReference>
<dbReference type="Proteomes" id="UP000749559">
    <property type="component" value="Unassembled WGS sequence"/>
</dbReference>
<dbReference type="EMBL" id="CAIIXF020000005">
    <property type="protein sequence ID" value="CAH1783769.1"/>
    <property type="molecule type" value="Genomic_DNA"/>
</dbReference>
<feature type="region of interest" description="Disordered" evidence="2">
    <location>
        <begin position="1"/>
        <end position="27"/>
    </location>
</feature>
<feature type="region of interest" description="Disordered" evidence="2">
    <location>
        <begin position="252"/>
        <end position="288"/>
    </location>
</feature>
<dbReference type="PANTHER" id="PTHR46636">
    <property type="entry name" value="CDK2-ASSOCIATED AND CULLIN DOMAIN-CONTAINING PROTEIN 1"/>
    <property type="match status" value="1"/>
</dbReference>
<protein>
    <submittedName>
        <fullName evidence="3">Uncharacterized protein</fullName>
    </submittedName>
</protein>
<dbReference type="InterPro" id="IPR001373">
    <property type="entry name" value="Cullin_N"/>
</dbReference>
<dbReference type="SUPFAM" id="SSF74788">
    <property type="entry name" value="Cullin repeat-like"/>
    <property type="match status" value="1"/>
</dbReference>
<proteinExistence type="inferred from homology"/>
<evidence type="ECO:0000313" key="4">
    <source>
        <dbReference type="Proteomes" id="UP000749559"/>
    </source>
</evidence>
<sequence length="288" mass="33293">MDEPMEEEVCDSSGNVASKEEKRPKSSSILRPGSMVMMTITTEDYEQQYWPKLEGAINHLLTMTPGDYIPISYEQMYSCVYKCVCKQFSERLYKDLLEQISNHLEDLCVQLQKRYYELDSKEYVEKFNFSMNQYLQAMAGIATIFIYMNRFYIESKLKTDLQLELKKLFVTCVAEKHINNLIPILADANTKPFSVSPPVMSSIIKNLHALKPDFSAHHPQLFAKYIPNILPPSTPDDIQHYIDETAQMQRDLKTHPLYTSGDQSRKRPTEDDVQKPAQLSFLPKPPNS</sequence>
<dbReference type="PANTHER" id="PTHR46636:SF1">
    <property type="entry name" value="CDK2-ASSOCIATED AND CULLIN DOMAIN-CONTAINING PROTEIN 1"/>
    <property type="match status" value="1"/>
</dbReference>
<dbReference type="AlphaFoldDB" id="A0A8J1T7M9"/>
<dbReference type="GO" id="GO:0000082">
    <property type="term" value="P:G1/S transition of mitotic cell cycle"/>
    <property type="evidence" value="ECO:0007669"/>
    <property type="project" value="TreeGrafter"/>
</dbReference>
<dbReference type="Pfam" id="PF00888">
    <property type="entry name" value="Cullin"/>
    <property type="match status" value="1"/>
</dbReference>
<reference evidence="3" key="1">
    <citation type="submission" date="2022-03" db="EMBL/GenBank/DDBJ databases">
        <authorList>
            <person name="Martin C."/>
        </authorList>
    </citation>
    <scope>NUCLEOTIDE SEQUENCE</scope>
</reference>
<keyword evidence="4" id="KW-1185">Reference proteome</keyword>
<evidence type="ECO:0000256" key="1">
    <source>
        <dbReference type="ARBA" id="ARBA00006019"/>
    </source>
</evidence>